<dbReference type="OrthoDB" id="2211279at2759"/>
<proteinExistence type="predicted"/>
<dbReference type="Proteomes" id="UP000093000">
    <property type="component" value="Unassembled WGS sequence"/>
</dbReference>
<comment type="caution">
    <text evidence="1">The sequence shown here is derived from an EMBL/GenBank/DDBJ whole genome shotgun (WGS) entry which is preliminary data.</text>
</comment>
<gene>
    <name evidence="1" type="ORF">A0J61_09319</name>
</gene>
<keyword evidence="2" id="KW-1185">Reference proteome</keyword>
<evidence type="ECO:0000313" key="1">
    <source>
        <dbReference type="EMBL" id="OBZ82633.1"/>
    </source>
</evidence>
<dbReference type="EMBL" id="LUGH01000823">
    <property type="protein sequence ID" value="OBZ82633.1"/>
    <property type="molecule type" value="Genomic_DNA"/>
</dbReference>
<accession>A0A1C7N0N2</accession>
<organism evidence="1 2">
    <name type="scientific">Choanephora cucurbitarum</name>
    <dbReference type="NCBI Taxonomy" id="101091"/>
    <lineage>
        <taxon>Eukaryota</taxon>
        <taxon>Fungi</taxon>
        <taxon>Fungi incertae sedis</taxon>
        <taxon>Mucoromycota</taxon>
        <taxon>Mucoromycotina</taxon>
        <taxon>Mucoromycetes</taxon>
        <taxon>Mucorales</taxon>
        <taxon>Mucorineae</taxon>
        <taxon>Choanephoraceae</taxon>
        <taxon>Choanephoroideae</taxon>
        <taxon>Choanephora</taxon>
    </lineage>
</organism>
<name>A0A1C7N0N2_9FUNG</name>
<dbReference type="InParanoid" id="A0A1C7N0N2"/>
<evidence type="ECO:0000313" key="2">
    <source>
        <dbReference type="Proteomes" id="UP000093000"/>
    </source>
</evidence>
<protein>
    <submittedName>
        <fullName evidence="1">Uncharacterized protein</fullName>
    </submittedName>
</protein>
<dbReference type="AlphaFoldDB" id="A0A1C7N0N2"/>
<sequence length="106" mass="12728">MSPTVAYRPETTFLHPLEVSHGLNKRRTSISSDLSDQEQTFTDWHQLLSQFDSQPEMIQLIELCKIEEDRRRQEETKMKLKEYQVMSQLQYLRARQILEQEESKQN</sequence>
<reference evidence="1 2" key="1">
    <citation type="submission" date="2016-03" db="EMBL/GenBank/DDBJ databases">
        <title>Choanephora cucurbitarum.</title>
        <authorList>
            <person name="Min B."/>
            <person name="Park H."/>
            <person name="Park J.-H."/>
            <person name="Shin H.-D."/>
            <person name="Choi I.-G."/>
        </authorList>
    </citation>
    <scope>NUCLEOTIDE SEQUENCE [LARGE SCALE GENOMIC DNA]</scope>
    <source>
        <strain evidence="1 2">KUS-F28377</strain>
    </source>
</reference>